<name>A0ABU3VXV6_9GAMM</name>
<feature type="signal peptide" evidence="2">
    <location>
        <begin position="1"/>
        <end position="35"/>
    </location>
</feature>
<feature type="region of interest" description="Disordered" evidence="1">
    <location>
        <begin position="48"/>
        <end position="68"/>
    </location>
</feature>
<comment type="caution">
    <text evidence="4">The sequence shown here is derived from an EMBL/GenBank/DDBJ whole genome shotgun (WGS) entry which is preliminary data.</text>
</comment>
<evidence type="ECO:0000259" key="3">
    <source>
        <dbReference type="Pfam" id="PF13229"/>
    </source>
</evidence>
<reference evidence="4 5" key="1">
    <citation type="submission" date="2023-10" db="EMBL/GenBank/DDBJ databases">
        <title>Characteristics and mechanism of a salt-tolerant marine origin heterotrophic nitrifying- aerobic denitrifying bacteria Marinobacter xestospongiae HN1.</title>
        <authorList>
            <person name="Qi R."/>
        </authorList>
    </citation>
    <scope>NUCLEOTIDE SEQUENCE [LARGE SCALE GENOMIC DNA]</scope>
    <source>
        <strain evidence="4 5">HN1</strain>
    </source>
</reference>
<accession>A0ABU3VXV6</accession>
<organism evidence="4 5">
    <name type="scientific">Marinobacter xestospongiae</name>
    <dbReference type="NCBI Taxonomy" id="994319"/>
    <lineage>
        <taxon>Bacteria</taxon>
        <taxon>Pseudomonadati</taxon>
        <taxon>Pseudomonadota</taxon>
        <taxon>Gammaproteobacteria</taxon>
        <taxon>Pseudomonadales</taxon>
        <taxon>Marinobacteraceae</taxon>
        <taxon>Marinobacter</taxon>
    </lineage>
</organism>
<proteinExistence type="predicted"/>
<evidence type="ECO:0000256" key="2">
    <source>
        <dbReference type="SAM" id="SignalP"/>
    </source>
</evidence>
<keyword evidence="5" id="KW-1185">Reference proteome</keyword>
<gene>
    <name evidence="4" type="ORF">RYS15_08875</name>
</gene>
<feature type="domain" description="Right handed beta helix" evidence="3">
    <location>
        <begin position="247"/>
        <end position="390"/>
    </location>
</feature>
<dbReference type="Proteomes" id="UP001269819">
    <property type="component" value="Unassembled WGS sequence"/>
</dbReference>
<evidence type="ECO:0000313" key="4">
    <source>
        <dbReference type="EMBL" id="MDV2078797.1"/>
    </source>
</evidence>
<dbReference type="InterPro" id="IPR011050">
    <property type="entry name" value="Pectin_lyase_fold/virulence"/>
</dbReference>
<dbReference type="RefSeq" id="WP_316973491.1">
    <property type="nucleotide sequence ID" value="NZ_JAWIIJ010000005.1"/>
</dbReference>
<dbReference type="InterPro" id="IPR039448">
    <property type="entry name" value="Beta_helix"/>
</dbReference>
<keyword evidence="2" id="KW-0732">Signal</keyword>
<evidence type="ECO:0000256" key="1">
    <source>
        <dbReference type="SAM" id="MobiDB-lite"/>
    </source>
</evidence>
<dbReference type="Gene3D" id="2.160.20.10">
    <property type="entry name" value="Single-stranded right-handed beta-helix, Pectin lyase-like"/>
    <property type="match status" value="1"/>
</dbReference>
<feature type="chain" id="PRO_5046393294" evidence="2">
    <location>
        <begin position="36"/>
        <end position="494"/>
    </location>
</feature>
<sequence>MSYNRITGAKASQGLRATLAGALLALLLAPGSGHADLMADIAALSTSTDSPLNWPEPPQPRSRSSRGQATIAPLFSSEQGSWPFEPFTHNGLFAVIANYQQQHPRGVHLRGGNVDLATLQRQLGDSRVLRPHKDGYLLSYPVVIGADAGLIVQDTTLYLDIYAGAAIINRGDLTVRDATVTVWQGQRPRTRIAQYRPFITGWAGSRTWLDGAVLDRLGYDAHLSRGLTLARSQAQSANLPPARLVARHSRFDNLSSGLELRQGEAWISDSEFHRNRHYGIDAIDSRLRVRTSEFRDTRLNSSLRVQGNSRLRVADTLFAGAHKSALESPGFSGELTLLRSVIGDSGSHGLALSANGPARLRLADSVVAGNQLSGVQLQGPIQATLTGNRFRHNRRPALRVDARQPAGEVELLLWRNHIGRSDQAMLTGAALARLAMADNQLELATIEYDWLQGYLAPLQSELAQQLFRHGCPVDIRADEHNRPRFQATGRRGCP</sequence>
<dbReference type="SUPFAM" id="SSF51126">
    <property type="entry name" value="Pectin lyase-like"/>
    <property type="match status" value="1"/>
</dbReference>
<dbReference type="Pfam" id="PF13229">
    <property type="entry name" value="Beta_helix"/>
    <property type="match status" value="1"/>
</dbReference>
<protein>
    <submittedName>
        <fullName evidence="4">Right-handed parallel beta-helix repeat-containing protein</fullName>
    </submittedName>
</protein>
<dbReference type="InterPro" id="IPR012334">
    <property type="entry name" value="Pectin_lyas_fold"/>
</dbReference>
<dbReference type="EMBL" id="JAWIIJ010000005">
    <property type="protein sequence ID" value="MDV2078797.1"/>
    <property type="molecule type" value="Genomic_DNA"/>
</dbReference>
<evidence type="ECO:0000313" key="5">
    <source>
        <dbReference type="Proteomes" id="UP001269819"/>
    </source>
</evidence>